<sequence length="520" mass="59065">MEDVFEKMKELLGDGSGIFSSIPTIKANFKNTADDVQFKGLLDMALWKDARFPPDSGIGKVVISDRTNTYGNREFIFRRDLFAVLRARRPNDNEEARWFLYHLFRPGAYMSSQFHSAYLALFPDSKITVEDVEESLSQLATASPNLFNITDGRCRKGFKIPRKVLFPHGLPEKNDELALGPMVESRDDTRIEVVERKWSLERRRGTNRPQPRKRQRSPSRDRFSDVPNSPSALAVPNNHMKNMKGSDTVLTEPGIYSSVVIPIPPRPAAPPHHHRMIEDLLDAFVSEHVACMREADLPRFVDFNWDTDRLDSGDHTFHSRFWDLVARVGADLARDGVADPPFADLADTGAPGWVRIKSGCRLAQETEERRHLVADVVRITEAMDGDLESADAGVIRSAFRMLLVPGRYTLIELVTLFSAMFALEFPNFSSSDFLQAKRYIETMDGRAIVETADLVKVYRSVDEKLQVVRKAEVDNTGRFNAAMIREMFEITSEPLDFGTGMWPTKDYHSLDILKFSADIW</sequence>
<evidence type="ECO:0000313" key="2">
    <source>
        <dbReference type="EMBL" id="KXS18002.1"/>
    </source>
</evidence>
<keyword evidence="3" id="KW-1185">Reference proteome</keyword>
<organism evidence="2 3">
    <name type="scientific">Gonapodya prolifera (strain JEL478)</name>
    <name type="common">Monoblepharis prolifera</name>
    <dbReference type="NCBI Taxonomy" id="1344416"/>
    <lineage>
        <taxon>Eukaryota</taxon>
        <taxon>Fungi</taxon>
        <taxon>Fungi incertae sedis</taxon>
        <taxon>Chytridiomycota</taxon>
        <taxon>Chytridiomycota incertae sedis</taxon>
        <taxon>Monoblepharidomycetes</taxon>
        <taxon>Monoblepharidales</taxon>
        <taxon>Gonapodyaceae</taxon>
        <taxon>Gonapodya</taxon>
    </lineage>
</organism>
<dbReference type="AlphaFoldDB" id="A0A139AMK7"/>
<reference evidence="2 3" key="1">
    <citation type="journal article" date="2015" name="Genome Biol. Evol.">
        <title>Phylogenomic analyses indicate that early fungi evolved digesting cell walls of algal ancestors of land plants.</title>
        <authorList>
            <person name="Chang Y."/>
            <person name="Wang S."/>
            <person name="Sekimoto S."/>
            <person name="Aerts A.L."/>
            <person name="Choi C."/>
            <person name="Clum A."/>
            <person name="LaButti K.M."/>
            <person name="Lindquist E.A."/>
            <person name="Yee Ngan C."/>
            <person name="Ohm R.A."/>
            <person name="Salamov A.A."/>
            <person name="Grigoriev I.V."/>
            <person name="Spatafora J.W."/>
            <person name="Berbee M.L."/>
        </authorList>
    </citation>
    <scope>NUCLEOTIDE SEQUENCE [LARGE SCALE GENOMIC DNA]</scope>
    <source>
        <strain evidence="2 3">JEL478</strain>
    </source>
</reference>
<dbReference type="Proteomes" id="UP000070544">
    <property type="component" value="Unassembled WGS sequence"/>
</dbReference>
<proteinExistence type="predicted"/>
<name>A0A139AMK7_GONPJ</name>
<evidence type="ECO:0000313" key="3">
    <source>
        <dbReference type="Proteomes" id="UP000070544"/>
    </source>
</evidence>
<accession>A0A139AMK7</accession>
<feature type="region of interest" description="Disordered" evidence="1">
    <location>
        <begin position="202"/>
        <end position="247"/>
    </location>
</feature>
<gene>
    <name evidence="2" type="ORF">M427DRAFT_133135</name>
</gene>
<protein>
    <submittedName>
        <fullName evidence="2">Uncharacterized protein</fullName>
    </submittedName>
</protein>
<evidence type="ECO:0000256" key="1">
    <source>
        <dbReference type="SAM" id="MobiDB-lite"/>
    </source>
</evidence>
<dbReference type="EMBL" id="KQ965744">
    <property type="protein sequence ID" value="KXS18002.1"/>
    <property type="molecule type" value="Genomic_DNA"/>
</dbReference>